<keyword evidence="1" id="KW-0732">Signal</keyword>
<dbReference type="EMBL" id="JAXCGZ010002151">
    <property type="protein sequence ID" value="KAK7084309.1"/>
    <property type="molecule type" value="Genomic_DNA"/>
</dbReference>
<feature type="chain" id="PRO_5042817358" evidence="1">
    <location>
        <begin position="20"/>
        <end position="70"/>
    </location>
</feature>
<keyword evidence="3" id="KW-1185">Reference proteome</keyword>
<evidence type="ECO:0000313" key="3">
    <source>
        <dbReference type="Proteomes" id="UP001381693"/>
    </source>
</evidence>
<dbReference type="AlphaFoldDB" id="A0AAN9ADL1"/>
<comment type="caution">
    <text evidence="2">The sequence shown here is derived from an EMBL/GenBank/DDBJ whole genome shotgun (WGS) entry which is preliminary data.</text>
</comment>
<evidence type="ECO:0000256" key="1">
    <source>
        <dbReference type="SAM" id="SignalP"/>
    </source>
</evidence>
<reference evidence="2 3" key="1">
    <citation type="submission" date="2023-11" db="EMBL/GenBank/DDBJ databases">
        <title>Halocaridina rubra genome assembly.</title>
        <authorList>
            <person name="Smith C."/>
        </authorList>
    </citation>
    <scope>NUCLEOTIDE SEQUENCE [LARGE SCALE GENOMIC DNA]</scope>
    <source>
        <strain evidence="2">EP-1</strain>
        <tissue evidence="2">Whole</tissue>
    </source>
</reference>
<evidence type="ECO:0000313" key="2">
    <source>
        <dbReference type="EMBL" id="KAK7084309.1"/>
    </source>
</evidence>
<feature type="signal peptide" evidence="1">
    <location>
        <begin position="1"/>
        <end position="19"/>
    </location>
</feature>
<organism evidence="2 3">
    <name type="scientific">Halocaridina rubra</name>
    <name type="common">Hawaiian red shrimp</name>
    <dbReference type="NCBI Taxonomy" id="373956"/>
    <lineage>
        <taxon>Eukaryota</taxon>
        <taxon>Metazoa</taxon>
        <taxon>Ecdysozoa</taxon>
        <taxon>Arthropoda</taxon>
        <taxon>Crustacea</taxon>
        <taxon>Multicrustacea</taxon>
        <taxon>Malacostraca</taxon>
        <taxon>Eumalacostraca</taxon>
        <taxon>Eucarida</taxon>
        <taxon>Decapoda</taxon>
        <taxon>Pleocyemata</taxon>
        <taxon>Caridea</taxon>
        <taxon>Atyoidea</taxon>
        <taxon>Atyidae</taxon>
        <taxon>Halocaridina</taxon>
    </lineage>
</organism>
<gene>
    <name evidence="2" type="ORF">SK128_002084</name>
</gene>
<protein>
    <submittedName>
        <fullName evidence="2">Uncharacterized protein</fullName>
    </submittedName>
</protein>
<dbReference type="Proteomes" id="UP001381693">
    <property type="component" value="Unassembled WGS sequence"/>
</dbReference>
<accession>A0AAN9ADL1</accession>
<name>A0AAN9ADL1_HALRR</name>
<proteinExistence type="predicted"/>
<sequence>MLRLTSCILLLWTFGVVMAQLATNPYFIFGHVIQGLDPAPLGLYDDSDDDEAFDQDDYDEVDDSGFSLFG</sequence>